<dbReference type="OMA" id="ECEREEP"/>
<dbReference type="InterPro" id="IPR011421">
    <property type="entry name" value="BCNT-C"/>
</dbReference>
<gene>
    <name evidence="3" type="ORF">DFA_00046</name>
</gene>
<evidence type="ECO:0000313" key="3">
    <source>
        <dbReference type="EMBL" id="EGG19469.1"/>
    </source>
</evidence>
<organism evidence="3 4">
    <name type="scientific">Cavenderia fasciculata</name>
    <name type="common">Slime mold</name>
    <name type="synonym">Dictyostelium fasciculatum</name>
    <dbReference type="NCBI Taxonomy" id="261658"/>
    <lineage>
        <taxon>Eukaryota</taxon>
        <taxon>Amoebozoa</taxon>
        <taxon>Evosea</taxon>
        <taxon>Eumycetozoa</taxon>
        <taxon>Dictyostelia</taxon>
        <taxon>Acytosteliales</taxon>
        <taxon>Cavenderiaceae</taxon>
        <taxon>Cavenderia</taxon>
    </lineage>
</organism>
<feature type="domain" description="BCNT-C" evidence="2">
    <location>
        <begin position="186"/>
        <end position="265"/>
    </location>
</feature>
<feature type="compositionally biased region" description="Basic and acidic residues" evidence="1">
    <location>
        <begin position="66"/>
        <end position="86"/>
    </location>
</feature>
<accession>F4PXF9</accession>
<dbReference type="AlphaFoldDB" id="F4PXF9"/>
<evidence type="ECO:0000313" key="4">
    <source>
        <dbReference type="Proteomes" id="UP000007797"/>
    </source>
</evidence>
<reference evidence="4" key="1">
    <citation type="journal article" date="2011" name="Genome Res.">
        <title>Phylogeny-wide analysis of social amoeba genomes highlights ancient origins for complex intercellular communication.</title>
        <authorList>
            <person name="Heidel A.J."/>
            <person name="Lawal H.M."/>
            <person name="Felder M."/>
            <person name="Schilde C."/>
            <person name="Helps N.R."/>
            <person name="Tunggal B."/>
            <person name="Rivero F."/>
            <person name="John U."/>
            <person name="Schleicher M."/>
            <person name="Eichinger L."/>
            <person name="Platzer M."/>
            <person name="Noegel A.A."/>
            <person name="Schaap P."/>
            <person name="Gloeckner G."/>
        </authorList>
    </citation>
    <scope>NUCLEOTIDE SEQUENCE [LARGE SCALE GENOMIC DNA]</scope>
    <source>
        <strain evidence="4">SH3</strain>
    </source>
</reference>
<evidence type="ECO:0000256" key="1">
    <source>
        <dbReference type="SAM" id="MobiDB-lite"/>
    </source>
</evidence>
<dbReference type="OrthoDB" id="445677at2759"/>
<feature type="region of interest" description="Disordered" evidence="1">
    <location>
        <begin position="1"/>
        <end position="154"/>
    </location>
</feature>
<dbReference type="PANTHER" id="PTHR48407:SF1">
    <property type="entry name" value="CRANIOFACIAL DEVELOPMENT PROTEIN 1"/>
    <property type="match status" value="1"/>
</dbReference>
<feature type="compositionally biased region" description="Low complexity" evidence="1">
    <location>
        <begin position="110"/>
        <end position="123"/>
    </location>
</feature>
<feature type="compositionally biased region" description="Acidic residues" evidence="1">
    <location>
        <begin position="26"/>
        <end position="50"/>
    </location>
</feature>
<dbReference type="KEGG" id="dfa:DFA_00046"/>
<evidence type="ECO:0000259" key="2">
    <source>
        <dbReference type="PROSITE" id="PS51279"/>
    </source>
</evidence>
<dbReference type="STRING" id="1054147.F4PXF9"/>
<dbReference type="Proteomes" id="UP000007797">
    <property type="component" value="Unassembled WGS sequence"/>
</dbReference>
<dbReference type="EMBL" id="GL883014">
    <property type="protein sequence ID" value="EGG19469.1"/>
    <property type="molecule type" value="Genomic_DNA"/>
</dbReference>
<feature type="compositionally biased region" description="Polar residues" evidence="1">
    <location>
        <begin position="142"/>
        <end position="152"/>
    </location>
</feature>
<dbReference type="RefSeq" id="XP_004357763.1">
    <property type="nucleotide sequence ID" value="XM_004357706.1"/>
</dbReference>
<proteinExistence type="predicted"/>
<dbReference type="GeneID" id="14871569"/>
<dbReference type="PANTHER" id="PTHR48407">
    <property type="entry name" value="CRANIOFACIAL DEVELOPMENT PROTEIN 1"/>
    <property type="match status" value="1"/>
</dbReference>
<name>F4PXF9_CACFS</name>
<dbReference type="PROSITE" id="PS51279">
    <property type="entry name" value="BCNT_C"/>
    <property type="match status" value="1"/>
</dbReference>
<protein>
    <recommendedName>
        <fullName evidence="2">BCNT-C domain-containing protein</fullName>
    </recommendedName>
</protein>
<keyword evidence="4" id="KW-1185">Reference proteome</keyword>
<sequence>MAITIQTRSRTVKIDSAPEGGFREEDPSEDEDYEPSAGEEESEDEHEEAEEQKRKRKKSSTTSKDQTQKKTKNDNIDNNKDDEQQDSKSSSSSFQQDLKSKSLDELMQLSSSSSSSTTKESSSPNQNNKKDSESSSSSSNKVADTTTSSTTKIEVVEFAGEKIERVVNITPVSPKKSFAPARPFSAQKKGALDGILSGLSGNNKPKKLSTLEKSQLDWEKFKDTNVMEKNDLEKQSKNGYLEKQAFLQRTDENLYNTVKSLQKKQ</sequence>
<dbReference type="InterPro" id="IPR027124">
    <property type="entry name" value="Swc5/CFDP1/2"/>
</dbReference>
<dbReference type="Pfam" id="PF07572">
    <property type="entry name" value="BCNT"/>
    <property type="match status" value="1"/>
</dbReference>
<feature type="compositionally biased region" description="Low complexity" evidence="1">
    <location>
        <begin position="87"/>
        <end position="97"/>
    </location>
</feature>